<dbReference type="Pfam" id="PF01546">
    <property type="entry name" value="Peptidase_M20"/>
    <property type="match status" value="1"/>
</dbReference>
<protein>
    <submittedName>
        <fullName evidence="1">M20/M25/M40 family metallo-hydrolase</fullName>
    </submittedName>
</protein>
<proteinExistence type="predicted"/>
<sequence>MLKARWGTPKQLRDLLNELVSWNSITLSEGERQFPIKLENKLRELAYFQKHPEYLTLHDTDDQRQFLTALYKHPDAQKTICLVSHFDTVNIEEYGKLKEMATEPDKLTEILKIRAAEFSADVRNDLASGEYLFGRGTMDMKMGLALHMQMLERASLENWPINLLLLTVPDEEVNSAGMRSAVPALLKLEEKHELNYILFLNSEPVFTQHGDDTHYIYSGSIGKVMPAALFYGKETHAGQPLNGMTSPYIASYLTQEMEWNSSFQETSYGETNPLPVTLQQRDLKSDYSTQTPYRSSALYNVLVMEQTAADVFDRFEQVANKAAVRLNRDYAEICRNNQVDPVGKVSVIRYEQLETYAVNKLGREFIDRVKATVHHQKEWDDREKSLRIADKLMIECQELAPAIVILLTPPYYPAVNSSDNETIENCVAFVKRIAKEKFNLKVERVHYFNGICDLSYVSYEGDSKDSVTFEANTPVWETSYSIPFEDMLRLDAPVLNIGPFGKDAHKLTERLHIKNAFEEMPVILKEMIQQLSLKNKVN</sequence>
<dbReference type="Proteomes" id="UP001597221">
    <property type="component" value="Unassembled WGS sequence"/>
</dbReference>
<dbReference type="Gene3D" id="3.40.630.10">
    <property type="entry name" value="Zn peptidases"/>
    <property type="match status" value="1"/>
</dbReference>
<dbReference type="InterPro" id="IPR012166">
    <property type="entry name" value="Uncharacterised_RocB"/>
</dbReference>
<gene>
    <name evidence="1" type="ORF">ACFSBH_20020</name>
</gene>
<dbReference type="EMBL" id="JBHUDE010000165">
    <property type="protein sequence ID" value="MFD1609911.1"/>
    <property type="molecule type" value="Genomic_DNA"/>
</dbReference>
<reference evidence="2" key="1">
    <citation type="journal article" date="2019" name="Int. J. Syst. Evol. Microbiol.">
        <title>The Global Catalogue of Microorganisms (GCM) 10K type strain sequencing project: providing services to taxonomists for standard genome sequencing and annotation.</title>
        <authorList>
            <consortium name="The Broad Institute Genomics Platform"/>
            <consortium name="The Broad Institute Genome Sequencing Center for Infectious Disease"/>
            <person name="Wu L."/>
            <person name="Ma J."/>
        </authorList>
    </citation>
    <scope>NUCLEOTIDE SEQUENCE [LARGE SCALE GENOMIC DNA]</scope>
    <source>
        <strain evidence="2">CGMCC 1.12376</strain>
    </source>
</reference>
<dbReference type="RefSeq" id="WP_251514410.1">
    <property type="nucleotide sequence ID" value="NZ_JAMBON010000017.1"/>
</dbReference>
<comment type="caution">
    <text evidence="1">The sequence shown here is derived from an EMBL/GenBank/DDBJ whole genome shotgun (WGS) entry which is preliminary data.</text>
</comment>
<keyword evidence="2" id="KW-1185">Reference proteome</keyword>
<name>A0ABW4HWF4_9BACI</name>
<evidence type="ECO:0000313" key="1">
    <source>
        <dbReference type="EMBL" id="MFD1609911.1"/>
    </source>
</evidence>
<dbReference type="PANTHER" id="PTHR43808">
    <property type="entry name" value="ACETYLORNITHINE DEACETYLASE"/>
    <property type="match status" value="1"/>
</dbReference>
<dbReference type="PANTHER" id="PTHR43808:SF27">
    <property type="entry name" value="PROTEIN ROCB"/>
    <property type="match status" value="1"/>
</dbReference>
<accession>A0ABW4HWF4</accession>
<dbReference type="PIRSF" id="PIRSF010386">
    <property type="entry name" value="RocB"/>
    <property type="match status" value="1"/>
</dbReference>
<dbReference type="InterPro" id="IPR002933">
    <property type="entry name" value="Peptidase_M20"/>
</dbReference>
<dbReference type="InterPro" id="IPR050072">
    <property type="entry name" value="Peptidase_M20A"/>
</dbReference>
<organism evidence="1 2">
    <name type="scientific">Oceanobacillus luteolus</name>
    <dbReference type="NCBI Taxonomy" id="1274358"/>
    <lineage>
        <taxon>Bacteria</taxon>
        <taxon>Bacillati</taxon>
        <taxon>Bacillota</taxon>
        <taxon>Bacilli</taxon>
        <taxon>Bacillales</taxon>
        <taxon>Bacillaceae</taxon>
        <taxon>Oceanobacillus</taxon>
    </lineage>
</organism>
<dbReference type="SUPFAM" id="SSF53187">
    <property type="entry name" value="Zn-dependent exopeptidases"/>
    <property type="match status" value="1"/>
</dbReference>
<evidence type="ECO:0000313" key="2">
    <source>
        <dbReference type="Proteomes" id="UP001597221"/>
    </source>
</evidence>